<dbReference type="AlphaFoldDB" id="A0A916U162"/>
<comment type="caution">
    <text evidence="1">The sequence shown here is derived from an EMBL/GenBank/DDBJ whole genome shotgun (WGS) entry which is preliminary data.</text>
</comment>
<organism evidence="1 2">
    <name type="scientific">Chelatococcus reniformis</name>
    <dbReference type="NCBI Taxonomy" id="1494448"/>
    <lineage>
        <taxon>Bacteria</taxon>
        <taxon>Pseudomonadati</taxon>
        <taxon>Pseudomonadota</taxon>
        <taxon>Alphaproteobacteria</taxon>
        <taxon>Hyphomicrobiales</taxon>
        <taxon>Chelatococcaceae</taxon>
        <taxon>Chelatococcus</taxon>
    </lineage>
</organism>
<sequence>MAETDDAPGPDQVLGAPHPREQTSLFGHAEAEADFLRAYRAGQLHHAWLVGGPAGIGKATFAYRAARFLLTHPDPGTTAAAVGLGVPRDHAIARQVAALSHPDLAVVRRGPRKDGKGFSAEIAVADVRRALDLFGSTAGGYRICIVDAADDLNASSANALLKAVEEPPPRSVIFIIAHAPARVLPTLRSRCRRLLLRPLGTNDVALAVRSLGEPWAGAADAVVSEAATLSGGSVGRALSLLDADRIALIHRVQGLLERLPELELDTLYRLAEDVSRRDSTPEFEAMRETLADWLADRIRAQAGEGARRLAPLVEAWEKNAGAAREAEALNLDRRPVVISLFCDLADAMRQPRAV</sequence>
<dbReference type="GO" id="GO:0009360">
    <property type="term" value="C:DNA polymerase III complex"/>
    <property type="evidence" value="ECO:0007669"/>
    <property type="project" value="TreeGrafter"/>
</dbReference>
<dbReference type="SUPFAM" id="SSF52540">
    <property type="entry name" value="P-loop containing nucleoside triphosphate hydrolases"/>
    <property type="match status" value="1"/>
</dbReference>
<dbReference type="PANTHER" id="PTHR11669:SF8">
    <property type="entry name" value="DNA POLYMERASE III SUBUNIT DELTA"/>
    <property type="match status" value="1"/>
</dbReference>
<dbReference type="Proteomes" id="UP000637002">
    <property type="component" value="Unassembled WGS sequence"/>
</dbReference>
<proteinExistence type="predicted"/>
<gene>
    <name evidence="1" type="ORF">GCM10010994_14460</name>
</gene>
<dbReference type="EMBL" id="BMGG01000002">
    <property type="protein sequence ID" value="GGC56629.1"/>
    <property type="molecule type" value="Genomic_DNA"/>
</dbReference>
<dbReference type="GO" id="GO:0006261">
    <property type="term" value="P:DNA-templated DNA replication"/>
    <property type="evidence" value="ECO:0007669"/>
    <property type="project" value="TreeGrafter"/>
</dbReference>
<reference evidence="1" key="2">
    <citation type="submission" date="2020-09" db="EMBL/GenBank/DDBJ databases">
        <authorList>
            <person name="Sun Q."/>
            <person name="Zhou Y."/>
        </authorList>
    </citation>
    <scope>NUCLEOTIDE SEQUENCE</scope>
    <source>
        <strain evidence="1">CGMCC 1.12919</strain>
    </source>
</reference>
<dbReference type="PANTHER" id="PTHR11669">
    <property type="entry name" value="REPLICATION FACTOR C / DNA POLYMERASE III GAMMA-TAU SUBUNIT"/>
    <property type="match status" value="1"/>
</dbReference>
<dbReference type="InterPro" id="IPR050238">
    <property type="entry name" value="DNA_Rep/Repair_Clamp_Loader"/>
</dbReference>
<accession>A0A916U162</accession>
<evidence type="ECO:0000313" key="2">
    <source>
        <dbReference type="Proteomes" id="UP000637002"/>
    </source>
</evidence>
<dbReference type="InterPro" id="IPR027417">
    <property type="entry name" value="P-loop_NTPase"/>
</dbReference>
<dbReference type="Pfam" id="PF13177">
    <property type="entry name" value="DNA_pol3_delta2"/>
    <property type="match status" value="1"/>
</dbReference>
<keyword evidence="2" id="KW-1185">Reference proteome</keyword>
<protein>
    <submittedName>
        <fullName evidence="1">DNA polymerase III subunit delta</fullName>
    </submittedName>
</protein>
<name>A0A916U162_9HYPH</name>
<evidence type="ECO:0000313" key="1">
    <source>
        <dbReference type="EMBL" id="GGC56629.1"/>
    </source>
</evidence>
<dbReference type="NCBIfam" id="NF005677">
    <property type="entry name" value="PRK07471.1"/>
    <property type="match status" value="1"/>
</dbReference>
<dbReference type="RefSeq" id="WP_188608453.1">
    <property type="nucleotide sequence ID" value="NZ_BMGG01000002.1"/>
</dbReference>
<dbReference type="Gene3D" id="3.40.50.300">
    <property type="entry name" value="P-loop containing nucleotide triphosphate hydrolases"/>
    <property type="match status" value="1"/>
</dbReference>
<reference evidence="1" key="1">
    <citation type="journal article" date="2014" name="Int. J. Syst. Evol. Microbiol.">
        <title>Complete genome sequence of Corynebacterium casei LMG S-19264T (=DSM 44701T), isolated from a smear-ripened cheese.</title>
        <authorList>
            <consortium name="US DOE Joint Genome Institute (JGI-PGF)"/>
            <person name="Walter F."/>
            <person name="Albersmeier A."/>
            <person name="Kalinowski J."/>
            <person name="Ruckert C."/>
        </authorList>
    </citation>
    <scope>NUCLEOTIDE SEQUENCE</scope>
    <source>
        <strain evidence="1">CGMCC 1.12919</strain>
    </source>
</reference>